<accession>W9IMA8</accession>
<dbReference type="Proteomes" id="UP000030753">
    <property type="component" value="Unassembled WGS sequence"/>
</dbReference>
<organism evidence="1 2">
    <name type="scientific">Fusarium oxysporum NRRL 32931</name>
    <dbReference type="NCBI Taxonomy" id="660029"/>
    <lineage>
        <taxon>Eukaryota</taxon>
        <taxon>Fungi</taxon>
        <taxon>Dikarya</taxon>
        <taxon>Ascomycota</taxon>
        <taxon>Pezizomycotina</taxon>
        <taxon>Sordariomycetes</taxon>
        <taxon>Hypocreomycetidae</taxon>
        <taxon>Hypocreales</taxon>
        <taxon>Nectriaceae</taxon>
        <taxon>Fusarium</taxon>
        <taxon>Fusarium oxysporum species complex</taxon>
    </lineage>
</organism>
<dbReference type="EMBL" id="JH717842">
    <property type="protein sequence ID" value="EWY93672.1"/>
    <property type="molecule type" value="Genomic_DNA"/>
</dbReference>
<dbReference type="AlphaFoldDB" id="W9IMA8"/>
<dbReference type="EMBL" id="JH717842">
    <property type="protein sequence ID" value="EWY93671.1"/>
    <property type="molecule type" value="Genomic_DNA"/>
</dbReference>
<evidence type="ECO:0000313" key="2">
    <source>
        <dbReference type="Proteomes" id="UP000030753"/>
    </source>
</evidence>
<dbReference type="HOGENOM" id="CLU_1906831_0_0_1"/>
<evidence type="ECO:0000313" key="1">
    <source>
        <dbReference type="EMBL" id="EWY93671.1"/>
    </source>
</evidence>
<dbReference type="EMBL" id="JH717842">
    <property type="protein sequence ID" value="EWY93674.1"/>
    <property type="molecule type" value="Genomic_DNA"/>
</dbReference>
<dbReference type="EMBL" id="JH717842">
    <property type="protein sequence ID" value="EWY93670.1"/>
    <property type="molecule type" value="Genomic_DNA"/>
</dbReference>
<name>W9IMA8_FUSOX</name>
<reference evidence="1" key="2">
    <citation type="submission" date="2012-06" db="EMBL/GenBank/DDBJ databases">
        <title>Annotation of the Genome Sequence of Fusarium oxysporum NRRL32931.</title>
        <authorList>
            <consortium name="The Broad Institute Genomics Platform"/>
            <person name="Ma L.-J."/>
            <person name="Corby-Kistler H."/>
            <person name="Broz K."/>
            <person name="Gale L.R."/>
            <person name="Jonkers W."/>
            <person name="O'Donnell K."/>
            <person name="Ploetz R."/>
            <person name="Steinberg C."/>
            <person name="Schwartz D.C."/>
            <person name="VanEtten H."/>
            <person name="Zhou S."/>
            <person name="Young S.K."/>
            <person name="Zeng Q."/>
            <person name="Gargeya S."/>
            <person name="Fitzgerald M."/>
            <person name="Abouelleil A."/>
            <person name="Alvarado L."/>
            <person name="Chapman S.B."/>
            <person name="Gainer-Dewar J."/>
            <person name="Goldberg J."/>
            <person name="Griggs A."/>
            <person name="Gujja S."/>
            <person name="Hansen M."/>
            <person name="Howarth C."/>
            <person name="Imamovic A."/>
            <person name="Ireland A."/>
            <person name="Larimer J."/>
            <person name="McCowan C."/>
            <person name="Murphy C."/>
            <person name="Pearson M."/>
            <person name="Poon T.W."/>
            <person name="Priest M."/>
            <person name="Roberts A."/>
            <person name="Saif S."/>
            <person name="Shea T."/>
            <person name="Sykes S."/>
            <person name="Wortman J."/>
            <person name="Nusbaum C."/>
            <person name="Birren B."/>
        </authorList>
    </citation>
    <scope>NUCLEOTIDE SEQUENCE</scope>
    <source>
        <strain evidence="1">NRRL 32931</strain>
    </source>
</reference>
<sequence>MSMCSNTAHCQHRPSSTANITNAHLLEGLCIHHKKQTAFNIMTLSFILVFPSPDFLRDLRSALAAIPYNDPITPHKYVCILNKSHDVGWTCMPFQLLGYELEGLSPQRPAPAFSVCTYVYTLAHLLDVPMDGSVNRNICSVFDRENEFPTNTST</sequence>
<gene>
    <name evidence="1" type="ORF">FOYG_06768</name>
</gene>
<dbReference type="EMBL" id="JH717842">
    <property type="protein sequence ID" value="EWY93673.1"/>
    <property type="molecule type" value="Genomic_DNA"/>
</dbReference>
<proteinExistence type="predicted"/>
<reference evidence="1 2" key="1">
    <citation type="submission" date="2011-06" db="EMBL/GenBank/DDBJ databases">
        <title>The Genome Sequence of Fusarium oxysporum FOSC 3-a.</title>
        <authorList>
            <consortium name="The Broad Institute Genome Sequencing Platform"/>
            <person name="Ma L.-J."/>
            <person name="Gale L.R."/>
            <person name="Schwartz D.C."/>
            <person name="Zhou S."/>
            <person name="Corby-Kistler H."/>
            <person name="Young S.K."/>
            <person name="Zeng Q."/>
            <person name="Gargeya S."/>
            <person name="Fitzgerald M."/>
            <person name="Haas B."/>
            <person name="Abouelleil A."/>
            <person name="Alvarado L."/>
            <person name="Arachchi H.M."/>
            <person name="Berlin A."/>
            <person name="Brown A."/>
            <person name="Chapman S.B."/>
            <person name="Chen Z."/>
            <person name="Dunbar C."/>
            <person name="Freedman E."/>
            <person name="Gearin G."/>
            <person name="Gellesch M."/>
            <person name="Goldberg J."/>
            <person name="Griggs A."/>
            <person name="Gujja S."/>
            <person name="Heiman D."/>
            <person name="Howarth C."/>
            <person name="Larson L."/>
            <person name="Lui A."/>
            <person name="MacDonald P.J.P."/>
            <person name="Mehta T."/>
            <person name="Montmayeur A."/>
            <person name="Murphy C."/>
            <person name="Neiman D."/>
            <person name="Pearson M."/>
            <person name="Priest M."/>
            <person name="Roberts A."/>
            <person name="Saif S."/>
            <person name="Shea T."/>
            <person name="Shenoy N."/>
            <person name="Sisk P."/>
            <person name="Stolte C."/>
            <person name="Sykes S."/>
            <person name="Wortman J."/>
            <person name="Nusbaum C."/>
            <person name="Birren B."/>
        </authorList>
    </citation>
    <scope>NUCLEOTIDE SEQUENCE [LARGE SCALE GENOMIC DNA]</scope>
    <source>
        <strain evidence="2">FOSC 3-a</strain>
        <strain evidence="1">NRRL 32931</strain>
    </source>
</reference>
<protein>
    <submittedName>
        <fullName evidence="1">Uncharacterized protein</fullName>
    </submittedName>
</protein>